<dbReference type="STRING" id="857566.A0A1E3PIY4"/>
<dbReference type="Proteomes" id="UP000095009">
    <property type="component" value="Unassembled WGS sequence"/>
</dbReference>
<keyword evidence="5 6" id="KW-0413">Isomerase</keyword>
<dbReference type="EMBL" id="KV454410">
    <property type="protein sequence ID" value="ODQ65164.1"/>
    <property type="molecule type" value="Genomic_DNA"/>
</dbReference>
<gene>
    <name evidence="7" type="ORF">NADFUDRAFT_83227</name>
</gene>
<proteinExistence type="inferred from homology"/>
<keyword evidence="8" id="KW-1185">Reference proteome</keyword>
<evidence type="ECO:0000256" key="3">
    <source>
        <dbReference type="ARBA" id="ARBA00022490"/>
    </source>
</evidence>
<dbReference type="Pfam" id="PF03095">
    <property type="entry name" value="PTPA"/>
    <property type="match status" value="1"/>
</dbReference>
<evidence type="ECO:0000256" key="5">
    <source>
        <dbReference type="ARBA" id="ARBA00023235"/>
    </source>
</evidence>
<evidence type="ECO:0000256" key="2">
    <source>
        <dbReference type="ARBA" id="ARBA00004496"/>
    </source>
</evidence>
<reference evidence="7 8" key="1">
    <citation type="journal article" date="2016" name="Proc. Natl. Acad. Sci. U.S.A.">
        <title>Comparative genomics of biotechnologically important yeasts.</title>
        <authorList>
            <person name="Riley R."/>
            <person name="Haridas S."/>
            <person name="Wolfe K.H."/>
            <person name="Lopes M.R."/>
            <person name="Hittinger C.T."/>
            <person name="Goeker M."/>
            <person name="Salamov A.A."/>
            <person name="Wisecaver J.H."/>
            <person name="Long T.M."/>
            <person name="Calvey C.H."/>
            <person name="Aerts A.L."/>
            <person name="Barry K.W."/>
            <person name="Choi C."/>
            <person name="Clum A."/>
            <person name="Coughlan A.Y."/>
            <person name="Deshpande S."/>
            <person name="Douglass A.P."/>
            <person name="Hanson S.J."/>
            <person name="Klenk H.-P."/>
            <person name="LaButti K.M."/>
            <person name="Lapidus A."/>
            <person name="Lindquist E.A."/>
            <person name="Lipzen A.M."/>
            <person name="Meier-Kolthoff J.P."/>
            <person name="Ohm R.A."/>
            <person name="Otillar R.P."/>
            <person name="Pangilinan J.L."/>
            <person name="Peng Y."/>
            <person name="Rokas A."/>
            <person name="Rosa C.A."/>
            <person name="Scheuner C."/>
            <person name="Sibirny A.A."/>
            <person name="Slot J.C."/>
            <person name="Stielow J.B."/>
            <person name="Sun H."/>
            <person name="Kurtzman C.P."/>
            <person name="Blackwell M."/>
            <person name="Grigoriev I.V."/>
            <person name="Jeffries T.W."/>
        </authorList>
    </citation>
    <scope>NUCLEOTIDE SEQUENCE [LARGE SCALE GENOMIC DNA]</scope>
    <source>
        <strain evidence="7 8">DSM 6958</strain>
    </source>
</reference>
<dbReference type="Gene3D" id="1.20.120.1150">
    <property type="match status" value="1"/>
</dbReference>
<dbReference type="GO" id="GO:0005737">
    <property type="term" value="C:cytoplasm"/>
    <property type="evidence" value="ECO:0007669"/>
    <property type="project" value="UniProtKB-SubCell"/>
</dbReference>
<organism evidence="7 8">
    <name type="scientific">Nadsonia fulvescens var. elongata DSM 6958</name>
    <dbReference type="NCBI Taxonomy" id="857566"/>
    <lineage>
        <taxon>Eukaryota</taxon>
        <taxon>Fungi</taxon>
        <taxon>Dikarya</taxon>
        <taxon>Ascomycota</taxon>
        <taxon>Saccharomycotina</taxon>
        <taxon>Dipodascomycetes</taxon>
        <taxon>Dipodascales</taxon>
        <taxon>Dipodascales incertae sedis</taxon>
        <taxon>Nadsonia</taxon>
    </lineage>
</organism>
<keyword evidence="4 6" id="KW-0697">Rotamase</keyword>
<dbReference type="GO" id="GO:0000159">
    <property type="term" value="C:protein phosphatase type 2A complex"/>
    <property type="evidence" value="ECO:0007669"/>
    <property type="project" value="TreeGrafter"/>
</dbReference>
<dbReference type="InterPro" id="IPR004327">
    <property type="entry name" value="Phstyr_phstse_ac"/>
</dbReference>
<comment type="function">
    <text evidence="6">PPIases accelerate the folding of proteins. It catalyzes the cis-trans isomerization of proline imidic peptide bonds in oligopeptides.</text>
</comment>
<dbReference type="FunFam" id="1.20.120.1150:FF:000002">
    <property type="entry name" value="Serine/threonine-protein phosphatase 2A activator"/>
    <property type="match status" value="1"/>
</dbReference>
<dbReference type="GO" id="GO:0008160">
    <property type="term" value="F:protein tyrosine phosphatase activator activity"/>
    <property type="evidence" value="ECO:0007669"/>
    <property type="project" value="TreeGrafter"/>
</dbReference>
<dbReference type="PANTHER" id="PTHR10012">
    <property type="entry name" value="SERINE/THREONINE-PROTEIN PHOSPHATASE 2A REGULATORY SUBUNIT B"/>
    <property type="match status" value="1"/>
</dbReference>
<dbReference type="InterPro" id="IPR037218">
    <property type="entry name" value="PTPA_sf"/>
</dbReference>
<dbReference type="OrthoDB" id="16120at2759"/>
<evidence type="ECO:0000256" key="6">
    <source>
        <dbReference type="RuleBase" id="RU361210"/>
    </source>
</evidence>
<dbReference type="GO" id="GO:0007052">
    <property type="term" value="P:mitotic spindle organization"/>
    <property type="evidence" value="ECO:0007669"/>
    <property type="project" value="TreeGrafter"/>
</dbReference>
<dbReference type="PIRSF" id="PIRSF016325">
    <property type="entry name" value="Phstyr_phstse_ac"/>
    <property type="match status" value="1"/>
</dbReference>
<sequence length="345" mass="39326">MSPVVITLVDLLSKIKRKIDQFPASDISSSRFGKAEFRDFYDNIEQEMSGLLEPIVSLIDFNRVKLTPKEVTIELKAYLVESWGNRTRIDYGSGHELNFMMFLFAIKRLGLLNVDEHDYNSDLSADTRKPFKLDDENQNDHTDATSLVLKVFVSYLGTMRAIQYMYWLEPAGSHGVWGLDDYHFLPFLFGSSQLACHKYLKPISIHNADYLDMYADKYLYFGCIKFINQVKTASSLRWHSPMLDDISGVKTWGKVNQGMIKMYMAEVLGKLPVMQHFMFGKIINAPLGLSQALPNGQDGENHVHYFWAECCGIKIPSAIAASANEHKGHENFKKMPSTPQPLPFD</sequence>
<evidence type="ECO:0000256" key="1">
    <source>
        <dbReference type="ARBA" id="ARBA00000971"/>
    </source>
</evidence>
<comment type="similarity">
    <text evidence="6">Belongs to the PTPA-type PPIase family.</text>
</comment>
<evidence type="ECO:0000256" key="4">
    <source>
        <dbReference type="ARBA" id="ARBA00023110"/>
    </source>
</evidence>
<keyword evidence="3 6" id="KW-0963">Cytoplasm</keyword>
<comment type="catalytic activity">
    <reaction evidence="1 6">
        <text>[protein]-peptidylproline (omega=180) = [protein]-peptidylproline (omega=0)</text>
        <dbReference type="Rhea" id="RHEA:16237"/>
        <dbReference type="Rhea" id="RHEA-COMP:10747"/>
        <dbReference type="Rhea" id="RHEA-COMP:10748"/>
        <dbReference type="ChEBI" id="CHEBI:83833"/>
        <dbReference type="ChEBI" id="CHEBI:83834"/>
        <dbReference type="EC" id="5.2.1.8"/>
    </reaction>
</comment>
<dbReference type="InterPro" id="IPR043170">
    <property type="entry name" value="PTPA_C_lid"/>
</dbReference>
<dbReference type="PANTHER" id="PTHR10012:SF5">
    <property type="entry name" value="SERINE_THREONINE-PROTEIN PHOSPHATASE 2A ACTIVATOR 2"/>
    <property type="match status" value="1"/>
</dbReference>
<dbReference type="SUPFAM" id="SSF140984">
    <property type="entry name" value="PTPA-like"/>
    <property type="match status" value="1"/>
</dbReference>
<name>A0A1E3PIY4_9ASCO</name>
<comment type="subcellular location">
    <subcellularLocation>
        <location evidence="2 6">Cytoplasm</location>
    </subcellularLocation>
</comment>
<dbReference type="GO" id="GO:0003755">
    <property type="term" value="F:peptidyl-prolyl cis-trans isomerase activity"/>
    <property type="evidence" value="ECO:0007669"/>
    <property type="project" value="UniProtKB-KW"/>
</dbReference>
<dbReference type="EC" id="5.2.1.8" evidence="6"/>
<evidence type="ECO:0000313" key="7">
    <source>
        <dbReference type="EMBL" id="ODQ65164.1"/>
    </source>
</evidence>
<accession>A0A1E3PIY4</accession>
<dbReference type="AlphaFoldDB" id="A0A1E3PIY4"/>
<dbReference type="GO" id="GO:0005634">
    <property type="term" value="C:nucleus"/>
    <property type="evidence" value="ECO:0007669"/>
    <property type="project" value="TreeGrafter"/>
</dbReference>
<evidence type="ECO:0000313" key="8">
    <source>
        <dbReference type="Proteomes" id="UP000095009"/>
    </source>
</evidence>
<dbReference type="CDD" id="cd04087">
    <property type="entry name" value="PTPA"/>
    <property type="match status" value="1"/>
</dbReference>
<protein>
    <recommendedName>
        <fullName evidence="6">Serine/threonine-protein phosphatase 2A activator</fullName>
        <ecNumber evidence="6">5.2.1.8</ecNumber>
    </recommendedName>
    <alternativeName>
        <fullName evidence="6">Phosphotyrosyl phosphatase activator</fullName>
    </alternativeName>
</protein>